<proteinExistence type="predicted"/>
<gene>
    <name evidence="1" type="ORF">CINCED_3A016562</name>
</gene>
<protein>
    <submittedName>
        <fullName evidence="1">Uncharacterized protein</fullName>
    </submittedName>
</protein>
<accession>A0A5E4MVW6</accession>
<evidence type="ECO:0000313" key="2">
    <source>
        <dbReference type="Proteomes" id="UP000325440"/>
    </source>
</evidence>
<dbReference type="Proteomes" id="UP000325440">
    <property type="component" value="Unassembled WGS sequence"/>
</dbReference>
<dbReference type="EMBL" id="CABPRJ010001000">
    <property type="protein sequence ID" value="VVC34590.1"/>
    <property type="molecule type" value="Genomic_DNA"/>
</dbReference>
<dbReference type="AlphaFoldDB" id="A0A5E4MVW6"/>
<name>A0A5E4MVW6_9HEMI</name>
<dbReference type="Pfam" id="PF24664">
    <property type="entry name" value="Monjiviricetes_fusion"/>
    <property type="match status" value="1"/>
</dbReference>
<keyword evidence="2" id="KW-1185">Reference proteome</keyword>
<organism evidence="1 2">
    <name type="scientific">Cinara cedri</name>
    <dbReference type="NCBI Taxonomy" id="506608"/>
    <lineage>
        <taxon>Eukaryota</taxon>
        <taxon>Metazoa</taxon>
        <taxon>Ecdysozoa</taxon>
        <taxon>Arthropoda</taxon>
        <taxon>Hexapoda</taxon>
        <taxon>Insecta</taxon>
        <taxon>Pterygota</taxon>
        <taxon>Neoptera</taxon>
        <taxon>Paraneoptera</taxon>
        <taxon>Hemiptera</taxon>
        <taxon>Sternorrhyncha</taxon>
        <taxon>Aphidomorpha</taxon>
        <taxon>Aphidoidea</taxon>
        <taxon>Aphididae</taxon>
        <taxon>Lachninae</taxon>
        <taxon>Cinara</taxon>
    </lineage>
</organism>
<sequence length="125" mass="13962">MTGGSQINITAFNSLKVDNCDIPTPVEIEHVHCIKLLQKAETHSVYFQTCFISITYLITRCSVFEDALMVEGGFFSEIIELGTARCREIHQHSVYYTPLGNIISGLKINQSVLISHTRGGSLDRE</sequence>
<reference evidence="1 2" key="1">
    <citation type="submission" date="2019-08" db="EMBL/GenBank/DDBJ databases">
        <authorList>
            <person name="Alioto T."/>
            <person name="Alioto T."/>
            <person name="Gomez Garrido J."/>
        </authorList>
    </citation>
    <scope>NUCLEOTIDE SEQUENCE [LARGE SCALE GENOMIC DNA]</scope>
</reference>
<dbReference type="OrthoDB" id="6769052at2759"/>
<evidence type="ECO:0000313" key="1">
    <source>
        <dbReference type="EMBL" id="VVC34590.1"/>
    </source>
</evidence>